<proteinExistence type="predicted"/>
<dbReference type="AlphaFoldDB" id="A0A1U9LDS6"/>
<reference evidence="2 3" key="1">
    <citation type="submission" date="2016-03" db="EMBL/GenBank/DDBJ databases">
        <title>Acetic acid bacteria sequencing.</title>
        <authorList>
            <person name="Brandt J."/>
            <person name="Jakob F."/>
            <person name="Vogel R.F."/>
        </authorList>
    </citation>
    <scope>NUCLEOTIDE SEQUENCE [LARGE SCALE GENOMIC DNA]</scope>
    <source>
        <strain evidence="2 3">TMW2.1084</strain>
    </source>
</reference>
<accession>A0A1U9LDS6</accession>
<feature type="transmembrane region" description="Helical" evidence="1">
    <location>
        <begin position="78"/>
        <end position="103"/>
    </location>
</feature>
<dbReference type="KEGG" id="aper:A0U91_05765"/>
<feature type="transmembrane region" description="Helical" evidence="1">
    <location>
        <begin position="42"/>
        <end position="66"/>
    </location>
</feature>
<feature type="transmembrane region" description="Helical" evidence="1">
    <location>
        <begin position="152"/>
        <end position="174"/>
    </location>
</feature>
<organism evidence="2 3">
    <name type="scientific">Acetobacter persici</name>
    <dbReference type="NCBI Taxonomy" id="1076596"/>
    <lineage>
        <taxon>Bacteria</taxon>
        <taxon>Pseudomonadati</taxon>
        <taxon>Pseudomonadota</taxon>
        <taxon>Alphaproteobacteria</taxon>
        <taxon>Acetobacterales</taxon>
        <taxon>Acetobacteraceae</taxon>
        <taxon>Acetobacter</taxon>
    </lineage>
</organism>
<evidence type="ECO:0000313" key="3">
    <source>
        <dbReference type="Proteomes" id="UP000189055"/>
    </source>
</evidence>
<sequence>MPVKKILGIAVFFLSLFLGHIAHFSAINSLNVPLIILLQGTALALLSRHILTVACCTLLFCLFAVYCPQQARITDTLLLYVVPLGALLGTFACSLLPAHTPLISRVAQQVHGPLRADVARYTRFLTLFWALFFAGALLAPAVLALAGPDGSWRWPLSGGTFACAAGVMLVEAYVRRRVIRNFEHVSLRETVSAFRKASSRQTSG</sequence>
<dbReference type="STRING" id="1076596.A0U91_05765"/>
<keyword evidence="1" id="KW-0812">Transmembrane</keyword>
<feature type="transmembrane region" description="Helical" evidence="1">
    <location>
        <begin position="124"/>
        <end position="146"/>
    </location>
</feature>
<evidence type="ECO:0000313" key="2">
    <source>
        <dbReference type="EMBL" id="AQT04549.1"/>
    </source>
</evidence>
<keyword evidence="1" id="KW-1133">Transmembrane helix</keyword>
<keyword evidence="1" id="KW-0472">Membrane</keyword>
<dbReference type="EMBL" id="CP014687">
    <property type="protein sequence ID" value="AQT04549.1"/>
    <property type="molecule type" value="Genomic_DNA"/>
</dbReference>
<feature type="transmembrane region" description="Helical" evidence="1">
    <location>
        <begin position="6"/>
        <end position="30"/>
    </location>
</feature>
<dbReference type="Proteomes" id="UP000189055">
    <property type="component" value="Chromosome"/>
</dbReference>
<evidence type="ECO:0000256" key="1">
    <source>
        <dbReference type="SAM" id="Phobius"/>
    </source>
</evidence>
<gene>
    <name evidence="2" type="ORF">A0U91_05765</name>
</gene>
<protein>
    <submittedName>
        <fullName evidence="2">Uncharacterized protein</fullName>
    </submittedName>
</protein>
<name>A0A1U9LDS6_9PROT</name>